<evidence type="ECO:0000256" key="1">
    <source>
        <dbReference type="SAM" id="MobiDB-lite"/>
    </source>
</evidence>
<dbReference type="SUPFAM" id="SSF52799">
    <property type="entry name" value="(Phosphotyrosine protein) phosphatases II"/>
    <property type="match status" value="1"/>
</dbReference>
<dbReference type="FunFam" id="3.90.190.10:FF:000157">
    <property type="entry name" value="Protein-tyrosine phosphatase"/>
    <property type="match status" value="1"/>
</dbReference>
<feature type="domain" description="Tyrosine-protein phosphatase" evidence="2">
    <location>
        <begin position="77"/>
        <end position="248"/>
    </location>
</feature>
<evidence type="ECO:0000313" key="5">
    <source>
        <dbReference type="Proteomes" id="UP000807504"/>
    </source>
</evidence>
<dbReference type="CDD" id="cd14506">
    <property type="entry name" value="PTP_PTPDC1"/>
    <property type="match status" value="1"/>
</dbReference>
<evidence type="ECO:0000259" key="2">
    <source>
        <dbReference type="PROSITE" id="PS50054"/>
    </source>
</evidence>
<accession>A0A8T0G2S6</accession>
<dbReference type="SMART" id="SM00404">
    <property type="entry name" value="PTPc_motif"/>
    <property type="match status" value="1"/>
</dbReference>
<dbReference type="AlphaFoldDB" id="A0A8T0G2S6"/>
<feature type="compositionally biased region" description="Basic and acidic residues" evidence="1">
    <location>
        <begin position="444"/>
        <end position="455"/>
    </location>
</feature>
<dbReference type="SMART" id="SM00195">
    <property type="entry name" value="DSPc"/>
    <property type="match status" value="1"/>
</dbReference>
<dbReference type="PROSITE" id="PS50056">
    <property type="entry name" value="TYR_PHOSPHATASE_2"/>
    <property type="match status" value="1"/>
</dbReference>
<name>A0A8T0G2S6_ARGBR</name>
<feature type="region of interest" description="Disordered" evidence="1">
    <location>
        <begin position="357"/>
        <end position="490"/>
    </location>
</feature>
<dbReference type="GO" id="GO:0004725">
    <property type="term" value="F:protein tyrosine phosphatase activity"/>
    <property type="evidence" value="ECO:0007669"/>
    <property type="project" value="InterPro"/>
</dbReference>
<keyword evidence="5" id="KW-1185">Reference proteome</keyword>
<reference evidence="4" key="1">
    <citation type="journal article" date="2020" name="bioRxiv">
        <title>Chromosome-level reference genome of the European wasp spider Argiope bruennichi: a resource for studies on range expansion and evolutionary adaptation.</title>
        <authorList>
            <person name="Sheffer M.M."/>
            <person name="Hoppe A."/>
            <person name="Krehenwinkel H."/>
            <person name="Uhl G."/>
            <person name="Kuss A.W."/>
            <person name="Jensen L."/>
            <person name="Jensen C."/>
            <person name="Gillespie R.G."/>
            <person name="Hoff K.J."/>
            <person name="Prost S."/>
        </authorList>
    </citation>
    <scope>NUCLEOTIDE SEQUENCE</scope>
</reference>
<comment type="caution">
    <text evidence="4">The sequence shown here is derived from an EMBL/GenBank/DDBJ whole genome shotgun (WGS) entry which is preliminary data.</text>
</comment>
<dbReference type="InterPro" id="IPR029021">
    <property type="entry name" value="Prot-tyrosine_phosphatase-like"/>
</dbReference>
<organism evidence="4 5">
    <name type="scientific">Argiope bruennichi</name>
    <name type="common">Wasp spider</name>
    <name type="synonym">Aranea bruennichi</name>
    <dbReference type="NCBI Taxonomy" id="94029"/>
    <lineage>
        <taxon>Eukaryota</taxon>
        <taxon>Metazoa</taxon>
        <taxon>Ecdysozoa</taxon>
        <taxon>Arthropoda</taxon>
        <taxon>Chelicerata</taxon>
        <taxon>Arachnida</taxon>
        <taxon>Araneae</taxon>
        <taxon>Araneomorphae</taxon>
        <taxon>Entelegynae</taxon>
        <taxon>Araneoidea</taxon>
        <taxon>Araneidae</taxon>
        <taxon>Argiope</taxon>
    </lineage>
</organism>
<feature type="domain" description="Tyrosine specific protein phosphatases" evidence="3">
    <location>
        <begin position="163"/>
        <end position="230"/>
    </location>
</feature>
<dbReference type="InterPro" id="IPR020422">
    <property type="entry name" value="TYR_PHOSPHATASE_DUAL_dom"/>
</dbReference>
<dbReference type="Pfam" id="PF00782">
    <property type="entry name" value="DSPc"/>
    <property type="match status" value="1"/>
</dbReference>
<dbReference type="PANTHER" id="PTHR23339">
    <property type="entry name" value="TYROSINE SPECIFIC PROTEIN PHOSPHATASE AND DUAL SPECIFICITY PROTEIN PHOSPHATASE"/>
    <property type="match status" value="1"/>
</dbReference>
<dbReference type="Gene3D" id="3.90.190.10">
    <property type="entry name" value="Protein tyrosine phosphatase superfamily"/>
    <property type="match status" value="1"/>
</dbReference>
<dbReference type="InterPro" id="IPR003595">
    <property type="entry name" value="Tyr_Pase_cat"/>
</dbReference>
<evidence type="ECO:0000313" key="4">
    <source>
        <dbReference type="EMBL" id="KAF8796748.1"/>
    </source>
</evidence>
<proteinExistence type="predicted"/>
<feature type="compositionally biased region" description="Acidic residues" evidence="1">
    <location>
        <begin position="456"/>
        <end position="490"/>
    </location>
</feature>
<gene>
    <name evidence="4" type="ORF">HNY73_001091</name>
</gene>
<dbReference type="InterPro" id="IPR000387">
    <property type="entry name" value="Tyr_Pase_dom"/>
</dbReference>
<dbReference type="OMA" id="WITCNIL"/>
<reference evidence="4" key="2">
    <citation type="submission" date="2020-06" db="EMBL/GenBank/DDBJ databases">
        <authorList>
            <person name="Sheffer M."/>
        </authorList>
    </citation>
    <scope>NUCLEOTIDE SEQUENCE</scope>
</reference>
<dbReference type="Proteomes" id="UP000807504">
    <property type="component" value="Unassembled WGS sequence"/>
</dbReference>
<evidence type="ECO:0000259" key="3">
    <source>
        <dbReference type="PROSITE" id="PS50056"/>
    </source>
</evidence>
<dbReference type="EMBL" id="JABXBU010000001">
    <property type="protein sequence ID" value="KAF8796748.1"/>
    <property type="molecule type" value="Genomic_DNA"/>
</dbReference>
<dbReference type="InterPro" id="IPR000340">
    <property type="entry name" value="Dual-sp_phosphatase_cat-dom"/>
</dbReference>
<dbReference type="InterPro" id="IPR049573">
    <property type="entry name" value="PTPDC1_PTP"/>
</dbReference>
<dbReference type="GO" id="GO:0060271">
    <property type="term" value="P:cilium assembly"/>
    <property type="evidence" value="ECO:0007669"/>
    <property type="project" value="InterPro"/>
</dbReference>
<dbReference type="InterPro" id="IPR050561">
    <property type="entry name" value="PTP"/>
</dbReference>
<sequence length="720" mass="82172">MSSDPKCNLADLKPVKFSGSQSLSLGTLPSVQYGIVQEKLRQSSSKAFHCSVFCPGKRCRYEGAAFWQKEDMPIMGIFSTWVTDDIVTMARPSTEIIEKYKIIKQFREFGIKSLINLQQRGEHSSCGVPLEKSGFTYDPQIFMENKIFYYNFDWKDYGSVPKTVLLDMVKVLAFALSEGKVAIHSHAGLGRTGVLVACYLIYTLRCKPTDAVAYVRTKRPGSVQTKSQVESVQGFAQFVVPMFIVFANVIPRDDYRMSLNAYLKRQRYLLHGFEGRLLKHVPKPVFMFCERLLSLMSDNYSQQCPPLDMEQLFNGPNQFLEFFSSKCRLLRIRFPSSSKLKDKWTLQMPYMNGIVEEPRHCAPPSPPNGITQGPDNRPFWDSPDSMSSPEDQEKDHEAVLNHIGGFKPHFEPDPDYRLSDDEETSKEPEIEYNVKSLSNTESSNFDRKSPTADEERKEEEEIEPDPPNELEGEEEDVDDLDDDPPEDLNSEECNAIIDSMLQESPSEQNTPYMNGVQNRRDIFANKDSKGCSTLSIEEEYTKPLTSTALVQALLADHYALDNDFALRLRKYQRLLNSRATAWEKVAKEVDPLMLSALLWSWLDLLREPVLNRNDLSVIVIRAEKPWEILKRLDNGTRYTTEYLVRFIARLQPKSTMVRNDLLKRLVASLTHQALGIQGTLRPVGMEWNKLRQGTAGQLMLFIDSIYDMATGEQNSNPPGL</sequence>
<dbReference type="OrthoDB" id="6419312at2759"/>
<feature type="compositionally biased region" description="Basic and acidic residues" evidence="1">
    <location>
        <begin position="408"/>
        <end position="429"/>
    </location>
</feature>
<protein>
    <submittedName>
        <fullName evidence="4">Protein tyrosine phosphatase like protein</fullName>
    </submittedName>
</protein>
<dbReference type="PROSITE" id="PS50054">
    <property type="entry name" value="TYR_PHOSPHATASE_DUAL"/>
    <property type="match status" value="1"/>
</dbReference>